<keyword evidence="3" id="KW-1185">Reference proteome</keyword>
<gene>
    <name evidence="2" type="ORF">AAC691_06595</name>
</gene>
<evidence type="ECO:0000313" key="2">
    <source>
        <dbReference type="EMBL" id="XAE44097.1"/>
    </source>
</evidence>
<feature type="transmembrane region" description="Helical" evidence="1">
    <location>
        <begin position="44"/>
        <end position="67"/>
    </location>
</feature>
<keyword evidence="1" id="KW-1133">Transmembrane helix</keyword>
<accession>A0ABZ3D9D7</accession>
<feature type="transmembrane region" description="Helical" evidence="1">
    <location>
        <begin position="158"/>
        <end position="180"/>
    </location>
</feature>
<dbReference type="RefSeq" id="WP_342629409.1">
    <property type="nucleotide sequence ID" value="NZ_CP152276.1"/>
</dbReference>
<feature type="transmembrane region" description="Helical" evidence="1">
    <location>
        <begin position="226"/>
        <end position="247"/>
    </location>
</feature>
<feature type="transmembrane region" description="Helical" evidence="1">
    <location>
        <begin position="79"/>
        <end position="100"/>
    </location>
</feature>
<dbReference type="PANTHER" id="PTHR43044">
    <property type="match status" value="1"/>
</dbReference>
<feature type="transmembrane region" description="Helical" evidence="1">
    <location>
        <begin position="192"/>
        <end position="214"/>
    </location>
</feature>
<evidence type="ECO:0000313" key="3">
    <source>
        <dbReference type="Proteomes" id="UP001449795"/>
    </source>
</evidence>
<evidence type="ECO:0008006" key="4">
    <source>
        <dbReference type="Google" id="ProtNLM"/>
    </source>
</evidence>
<organism evidence="2 3">
    <name type="scientific">Nguyenibacter vanlangensis</name>
    <dbReference type="NCBI Taxonomy" id="1216886"/>
    <lineage>
        <taxon>Bacteria</taxon>
        <taxon>Pseudomonadati</taxon>
        <taxon>Pseudomonadota</taxon>
        <taxon>Alphaproteobacteria</taxon>
        <taxon>Acetobacterales</taxon>
        <taxon>Acetobacteraceae</taxon>
        <taxon>Nguyenibacter</taxon>
    </lineage>
</organism>
<evidence type="ECO:0000256" key="1">
    <source>
        <dbReference type="SAM" id="Phobius"/>
    </source>
</evidence>
<reference evidence="2 3" key="1">
    <citation type="submission" date="2024-04" db="EMBL/GenBank/DDBJ databases">
        <title>Complete genome sequence of Nguyenibacter vanlangesis HBCM-1154, a strain capable of nitrogen fixation, IAA production, and phosphorus solubilization isolated from sugarcane soil.</title>
        <authorList>
            <person name="MY HANH P."/>
        </authorList>
    </citation>
    <scope>NUCLEOTIDE SEQUENCE [LARGE SCALE GENOMIC DNA]</scope>
    <source>
        <strain evidence="2 3">HBCM 1154</strain>
    </source>
</reference>
<dbReference type="EMBL" id="CP152276">
    <property type="protein sequence ID" value="XAE44097.1"/>
    <property type="molecule type" value="Genomic_DNA"/>
</dbReference>
<feature type="transmembrane region" description="Helical" evidence="1">
    <location>
        <begin position="301"/>
        <end position="322"/>
    </location>
</feature>
<keyword evidence="1" id="KW-0472">Membrane</keyword>
<protein>
    <recommendedName>
        <fullName evidence="4">Quinol:cytochrome c oxidoreductase quinone-binding subunit 2</fullName>
    </recommendedName>
</protein>
<feature type="transmembrane region" description="Helical" evidence="1">
    <location>
        <begin position="132"/>
        <end position="151"/>
    </location>
</feature>
<name>A0ABZ3D9D7_9PROT</name>
<dbReference type="Proteomes" id="UP001449795">
    <property type="component" value="Chromosome"/>
</dbReference>
<dbReference type="PANTHER" id="PTHR43044:SF1">
    <property type="entry name" value="QUINOL:CYTOCHROME C OXIDOREDUCTASE QUINONE-BINDING SUBUNIT 2"/>
    <property type="match status" value="1"/>
</dbReference>
<proteinExistence type="predicted"/>
<feature type="transmembrane region" description="Helical" evidence="1">
    <location>
        <begin position="267"/>
        <end position="289"/>
    </location>
</feature>
<keyword evidence="1" id="KW-0812">Transmembrane</keyword>
<feature type="transmembrane region" description="Helical" evidence="1">
    <location>
        <begin position="328"/>
        <end position="348"/>
    </location>
</feature>
<sequence>MMMMTPPRRPDASILGPALACAVLGGSGALLGWLLDPADFAGAWLGALLLWIMWSLGSMALLLTHALTGGRWGHALRPALRDAVAALPLLLPPLLVPLLLNLSPLYRWARPEAGAEAGAALRNGLWLNAPFFSARVVAYALLWSVLSAMIVRRLRAGASVASFAGPMLFVLAVSFTLAMFDLAMSLEDFTSGIYGMLCAADAAILALSVATASSPERIGGAVRDDLGRLLLALTVLWAYLAFCQLLVVWQSNLASDAGWYLRRLTPFWTGMGVALAVLRFAVPFFVLIWPAARRRARVLRGICVLTAATTVLHVWWLVLPALGRRPDGLDAACLLAFGGVTALAWLYYRPPAHPTRAGGGA</sequence>